<gene>
    <name evidence="2" type="ORF">Agabi119p4_11366</name>
</gene>
<dbReference type="Proteomes" id="UP000629468">
    <property type="component" value="Unassembled WGS sequence"/>
</dbReference>
<organism evidence="2 3">
    <name type="scientific">Agaricus bisporus var. burnettii</name>
    <dbReference type="NCBI Taxonomy" id="192524"/>
    <lineage>
        <taxon>Eukaryota</taxon>
        <taxon>Fungi</taxon>
        <taxon>Dikarya</taxon>
        <taxon>Basidiomycota</taxon>
        <taxon>Agaricomycotina</taxon>
        <taxon>Agaricomycetes</taxon>
        <taxon>Agaricomycetidae</taxon>
        <taxon>Agaricales</taxon>
        <taxon>Agaricineae</taxon>
        <taxon>Agaricaceae</taxon>
        <taxon>Agaricus</taxon>
    </lineage>
</organism>
<protein>
    <recommendedName>
        <fullName evidence="1">F-box domain-containing protein</fullName>
    </recommendedName>
</protein>
<dbReference type="Gene3D" id="1.20.1280.50">
    <property type="match status" value="1"/>
</dbReference>
<dbReference type="EMBL" id="JABXXO010000016">
    <property type="protein sequence ID" value="KAF7759671.1"/>
    <property type="molecule type" value="Genomic_DNA"/>
</dbReference>
<feature type="domain" description="F-box" evidence="1">
    <location>
        <begin position="4"/>
        <end position="64"/>
    </location>
</feature>
<evidence type="ECO:0000313" key="2">
    <source>
        <dbReference type="EMBL" id="KAF7759671.1"/>
    </source>
</evidence>
<reference evidence="2 3" key="1">
    <citation type="journal article" name="Sci. Rep.">
        <title>Telomere-to-telomere assembled and centromere annotated genomes of the two main subspecies of the button mushroom Agaricus bisporus reveal especially polymorphic chromosome ends.</title>
        <authorList>
            <person name="Sonnenberg A.S.M."/>
            <person name="Sedaghat-Telgerd N."/>
            <person name="Lavrijssen B."/>
            <person name="Ohm R.A."/>
            <person name="Hendrickx P.M."/>
            <person name="Scholtmeijer K."/>
            <person name="Baars J.J.P."/>
            <person name="van Peer A."/>
        </authorList>
    </citation>
    <scope>NUCLEOTIDE SEQUENCE [LARGE SCALE GENOMIC DNA]</scope>
    <source>
        <strain evidence="2 3">H119_p4</strain>
    </source>
</reference>
<dbReference type="AlphaFoldDB" id="A0A8H7EUK1"/>
<evidence type="ECO:0000313" key="3">
    <source>
        <dbReference type="Proteomes" id="UP000629468"/>
    </source>
</evidence>
<name>A0A8H7EUK1_AGABI</name>
<comment type="caution">
    <text evidence="2">The sequence shown here is derived from an EMBL/GenBank/DDBJ whole genome shotgun (WGS) entry which is preliminary data.</text>
</comment>
<proteinExistence type="predicted"/>
<accession>A0A8H7EUK1</accession>
<dbReference type="InterPro" id="IPR001810">
    <property type="entry name" value="F-box_dom"/>
</dbReference>
<evidence type="ECO:0000259" key="1">
    <source>
        <dbReference type="Pfam" id="PF12937"/>
    </source>
</evidence>
<dbReference type="Pfam" id="PF12937">
    <property type="entry name" value="F-box-like"/>
    <property type="match status" value="1"/>
</dbReference>
<sequence>MLHIHSLPPELLAHVFSFLHEPVPQLFPFPLPETFHDWKVVTHVCRSWRTTALSTPSLWPRIHIPKISDEAALNTIPLTGNLPLVVYYTADLSNLPSGASDTVEDEALRGIQRNLRRLREFHAFCSSSEKFSPWKYLDEPAPLLESLTIISNDEDDLETLAVLPPLFGGETISLRKLVMANVSIWPYRNFHNLRHLALYDQIDEERLPLHTFFDTLSQSLQLETLILVSAGFEDEMILDGGELTQPLSLPSLRYLELGEWSFEMAPLMFLENVILPPDLTICLWNIGWEANIRNLICPRLENRSLLERCTKINVTSFLCGDSACEADSLVGVKDSTLYYYGEAVPPGFSTMRSLGAFVNVTELNYCPDFRWSKHGDVLDEDLLLLLPALKILRVSRVICGHLELLCRLLVQFEPDTKRTRPLSRGSVRASEQPSKHLRFRIAPLLEELHITNPYDHPDFFEPFKLYTLDDLRPLIFLANVRANNGVKLKKLVIQGCSEEVVEATKLKSMKCDKSQRKEAPSDNIEVVGLDLFFEKVEFMGRRYNFMPYWEDSIVEIWPREKLAKPPHPDCW</sequence>